<comment type="similarity">
    <text evidence="2">Belongs to the methyl-accepting chemotaxis (MCP) protein family.</text>
</comment>
<dbReference type="PANTHER" id="PTHR43531:SF14">
    <property type="entry name" value="METHYL-ACCEPTING CHEMOTAXIS PROTEIN I-RELATED"/>
    <property type="match status" value="1"/>
</dbReference>
<feature type="region of interest" description="Disordered" evidence="4">
    <location>
        <begin position="520"/>
        <end position="597"/>
    </location>
</feature>
<dbReference type="SMART" id="SM00304">
    <property type="entry name" value="HAMP"/>
    <property type="match status" value="1"/>
</dbReference>
<feature type="compositionally biased region" description="Pro residues" evidence="4">
    <location>
        <begin position="549"/>
        <end position="559"/>
    </location>
</feature>
<organism evidence="8 9">
    <name type="scientific">Roseateles koreensis</name>
    <dbReference type="NCBI Taxonomy" id="2987526"/>
    <lineage>
        <taxon>Bacteria</taxon>
        <taxon>Pseudomonadati</taxon>
        <taxon>Pseudomonadota</taxon>
        <taxon>Betaproteobacteria</taxon>
        <taxon>Burkholderiales</taxon>
        <taxon>Sphaerotilaceae</taxon>
        <taxon>Roseateles</taxon>
    </lineage>
</organism>
<dbReference type="InterPro" id="IPR047347">
    <property type="entry name" value="YvaQ-like_sensor"/>
</dbReference>
<dbReference type="EMBL" id="JAQQXS010000002">
    <property type="protein sequence ID" value="MDC8784146.1"/>
    <property type="molecule type" value="Genomic_DNA"/>
</dbReference>
<feature type="domain" description="HAMP" evidence="7">
    <location>
        <begin position="214"/>
        <end position="266"/>
    </location>
</feature>
<gene>
    <name evidence="8" type="ORF">PRZ01_02935</name>
</gene>
<dbReference type="InterPro" id="IPR024478">
    <property type="entry name" value="HlyB_4HB_MCP"/>
</dbReference>
<dbReference type="SUPFAM" id="SSF58104">
    <property type="entry name" value="Methyl-accepting chemotaxis protein (MCP) signaling domain"/>
    <property type="match status" value="1"/>
</dbReference>
<keyword evidence="5" id="KW-0472">Membrane</keyword>
<feature type="compositionally biased region" description="Low complexity" evidence="4">
    <location>
        <begin position="527"/>
        <end position="543"/>
    </location>
</feature>
<dbReference type="Proteomes" id="UP001219862">
    <property type="component" value="Unassembled WGS sequence"/>
</dbReference>
<dbReference type="CDD" id="cd19411">
    <property type="entry name" value="MCP2201-like_sensor"/>
    <property type="match status" value="1"/>
</dbReference>
<name>A0ABT5KQK3_9BURK</name>
<dbReference type="PANTHER" id="PTHR43531">
    <property type="entry name" value="PROTEIN ICFG"/>
    <property type="match status" value="1"/>
</dbReference>
<evidence type="ECO:0000259" key="6">
    <source>
        <dbReference type="PROSITE" id="PS50111"/>
    </source>
</evidence>
<dbReference type="PROSITE" id="PS50885">
    <property type="entry name" value="HAMP"/>
    <property type="match status" value="1"/>
</dbReference>
<sequence>MNSIRNLKLGPRLGLAFGSLILFLAVVTAVGLFGVSQAQGGLKTVYEDRTVALGQLAQVDHLMMRNRIVVMEIMRDPAPATLEQGNSELRANIDKVSKTWSTYAATALTEEEKKLVNAFVPARTAYVKEGLLAARDAIAAGKLEEAAQMYAAKIQPLGATAGDLLSKLVQLQVDVAADEFKKAQQTSQNVRIACVLVGLAAAAVAVFLAVVITRSIVKPVADAARLANAVAGGDLTHQITPQGRDEISDLLAAMKGMNEGLAGIVSQVRDSSESIATGSAEIATGNADLSQRTEEQASNLEETAASMEEMTATVRQNADIAHTATQLAGSASAAAGRGGEVVGQVVSTMEEISSSSHKISEIIGVIDGIAFQTNILALNAAVEAARAGEQGRGFAVVASEVRSLAQRSAEAAKDIKGLIGQSVEKVEVGSRLVREAGTSMTDIVAQVKRVADLISEIGAATTEQTQGIGQVGEAVNQLDRMTQQNAALVEESAAAAESLKGQALRLADIVRGFQLAGTNDRTMQTGARAAPSRSHASPPASQAMNSPRVKPPATKPAPAPRINKTAMASASSPAPASTSTQTAQSRAPVDDGNWETF</sequence>
<proteinExistence type="inferred from homology"/>
<comment type="caution">
    <text evidence="8">The sequence shown here is derived from an EMBL/GenBank/DDBJ whole genome shotgun (WGS) entry which is preliminary data.</text>
</comment>
<evidence type="ECO:0000256" key="5">
    <source>
        <dbReference type="SAM" id="Phobius"/>
    </source>
</evidence>
<evidence type="ECO:0000256" key="1">
    <source>
        <dbReference type="ARBA" id="ARBA00022481"/>
    </source>
</evidence>
<dbReference type="CDD" id="cd11386">
    <property type="entry name" value="MCP_signal"/>
    <property type="match status" value="1"/>
</dbReference>
<dbReference type="InterPro" id="IPR003660">
    <property type="entry name" value="HAMP_dom"/>
</dbReference>
<dbReference type="Pfam" id="PF00672">
    <property type="entry name" value="HAMP"/>
    <property type="match status" value="1"/>
</dbReference>
<dbReference type="InterPro" id="IPR004089">
    <property type="entry name" value="MCPsignal_dom"/>
</dbReference>
<evidence type="ECO:0000259" key="7">
    <source>
        <dbReference type="PROSITE" id="PS50885"/>
    </source>
</evidence>
<evidence type="ECO:0000313" key="9">
    <source>
        <dbReference type="Proteomes" id="UP001219862"/>
    </source>
</evidence>
<dbReference type="PROSITE" id="PS50111">
    <property type="entry name" value="CHEMOTAXIS_TRANSDUC_2"/>
    <property type="match status" value="1"/>
</dbReference>
<feature type="transmembrane region" description="Helical" evidence="5">
    <location>
        <begin position="190"/>
        <end position="212"/>
    </location>
</feature>
<feature type="domain" description="Methyl-accepting transducer" evidence="6">
    <location>
        <begin position="271"/>
        <end position="500"/>
    </location>
</feature>
<dbReference type="Pfam" id="PF12729">
    <property type="entry name" value="4HB_MCP_1"/>
    <property type="match status" value="1"/>
</dbReference>
<dbReference type="InterPro" id="IPR051310">
    <property type="entry name" value="MCP_chemotaxis"/>
</dbReference>
<dbReference type="InterPro" id="IPR004090">
    <property type="entry name" value="Chemotax_Me-accpt_rcpt"/>
</dbReference>
<evidence type="ECO:0000313" key="8">
    <source>
        <dbReference type="EMBL" id="MDC8784146.1"/>
    </source>
</evidence>
<keyword evidence="9" id="KW-1185">Reference proteome</keyword>
<protein>
    <submittedName>
        <fullName evidence="8">Methyl-accepting chemotaxis protein</fullName>
    </submittedName>
</protein>
<dbReference type="Gene3D" id="1.10.287.950">
    <property type="entry name" value="Methyl-accepting chemotaxis protein"/>
    <property type="match status" value="1"/>
</dbReference>
<keyword evidence="1" id="KW-0488">Methylation</keyword>
<keyword evidence="5" id="KW-0812">Transmembrane</keyword>
<dbReference type="SMART" id="SM00283">
    <property type="entry name" value="MA"/>
    <property type="match status" value="1"/>
</dbReference>
<keyword evidence="5" id="KW-1133">Transmembrane helix</keyword>
<reference evidence="8 9" key="1">
    <citation type="submission" date="2022-10" db="EMBL/GenBank/DDBJ databases">
        <title>paucibacter sp. hw8 Genome sequencing.</title>
        <authorList>
            <person name="Park S."/>
        </authorList>
    </citation>
    <scope>NUCLEOTIDE SEQUENCE [LARGE SCALE GENOMIC DNA]</scope>
    <source>
        <strain evidence="9">hw8</strain>
    </source>
</reference>
<feature type="compositionally biased region" description="Low complexity" evidence="4">
    <location>
        <begin position="565"/>
        <end position="585"/>
    </location>
</feature>
<evidence type="ECO:0000256" key="2">
    <source>
        <dbReference type="ARBA" id="ARBA00029447"/>
    </source>
</evidence>
<evidence type="ECO:0000256" key="4">
    <source>
        <dbReference type="SAM" id="MobiDB-lite"/>
    </source>
</evidence>
<dbReference type="RefSeq" id="WP_273595258.1">
    <property type="nucleotide sequence ID" value="NZ_JAQQXS010000002.1"/>
</dbReference>
<accession>A0ABT5KQK3</accession>
<dbReference type="PRINTS" id="PR00260">
    <property type="entry name" value="CHEMTRNSDUCR"/>
</dbReference>
<evidence type="ECO:0000256" key="3">
    <source>
        <dbReference type="PROSITE-ProRule" id="PRU00284"/>
    </source>
</evidence>
<dbReference type="Pfam" id="PF00015">
    <property type="entry name" value="MCPsignal"/>
    <property type="match status" value="1"/>
</dbReference>
<dbReference type="CDD" id="cd06225">
    <property type="entry name" value="HAMP"/>
    <property type="match status" value="1"/>
</dbReference>
<keyword evidence="3" id="KW-0807">Transducer</keyword>